<reference evidence="1 2" key="1">
    <citation type="journal article" date="2021" name="Hortic Res">
        <title>High-quality reference genome and annotation aids understanding of berry development for evergreen blueberry (Vaccinium darrowii).</title>
        <authorList>
            <person name="Yu J."/>
            <person name="Hulse-Kemp A.M."/>
            <person name="Babiker E."/>
            <person name="Staton M."/>
        </authorList>
    </citation>
    <scope>NUCLEOTIDE SEQUENCE [LARGE SCALE GENOMIC DNA]</scope>
    <source>
        <strain evidence="2">cv. NJ 8807/NJ 8810</strain>
        <tissue evidence="1">Young leaf</tissue>
    </source>
</reference>
<comment type="caution">
    <text evidence="1">The sequence shown here is derived from an EMBL/GenBank/DDBJ whole genome shotgun (WGS) entry which is preliminary data.</text>
</comment>
<organism evidence="1 2">
    <name type="scientific">Vaccinium darrowii</name>
    <dbReference type="NCBI Taxonomy" id="229202"/>
    <lineage>
        <taxon>Eukaryota</taxon>
        <taxon>Viridiplantae</taxon>
        <taxon>Streptophyta</taxon>
        <taxon>Embryophyta</taxon>
        <taxon>Tracheophyta</taxon>
        <taxon>Spermatophyta</taxon>
        <taxon>Magnoliopsida</taxon>
        <taxon>eudicotyledons</taxon>
        <taxon>Gunneridae</taxon>
        <taxon>Pentapetalae</taxon>
        <taxon>asterids</taxon>
        <taxon>Ericales</taxon>
        <taxon>Ericaceae</taxon>
        <taxon>Vaccinioideae</taxon>
        <taxon>Vaccinieae</taxon>
        <taxon>Vaccinium</taxon>
    </lineage>
</organism>
<sequence>MIRRNVLRIPLRLTAAAVFPYLKPQEKPAINVPLLFRHLPPSISRFRRCSTESAPQPFKCSEFTRVATLVDGCDYEHWLVVMEPPKRYPERSEIVHEFITTLALALGSEEEAKRSIYSVSTKYYYAFGCKVSESLIHKIKSLPNVRWVLPDSYLCLGENHYGGEPFVEGEVVPYDEKYHADWLRDKTDDKYRSTARSRKSRRKERKRMYGLQTLESTRS</sequence>
<dbReference type="EMBL" id="CM037153">
    <property type="protein sequence ID" value="KAH7856397.1"/>
    <property type="molecule type" value="Genomic_DNA"/>
</dbReference>
<evidence type="ECO:0000313" key="1">
    <source>
        <dbReference type="EMBL" id="KAH7856397.1"/>
    </source>
</evidence>
<protein>
    <submittedName>
        <fullName evidence="1">Uncharacterized protein</fullName>
    </submittedName>
</protein>
<evidence type="ECO:0000313" key="2">
    <source>
        <dbReference type="Proteomes" id="UP000828048"/>
    </source>
</evidence>
<proteinExistence type="predicted"/>
<accession>A0ACB7YRZ5</accession>
<dbReference type="Proteomes" id="UP000828048">
    <property type="component" value="Chromosome 3"/>
</dbReference>
<keyword evidence="2" id="KW-1185">Reference proteome</keyword>
<name>A0ACB7YRZ5_9ERIC</name>
<gene>
    <name evidence="1" type="ORF">Vadar_000879</name>
</gene>